<dbReference type="Gene3D" id="1.40.20.10">
    <property type="entry name" value="CHAD domain"/>
    <property type="match status" value="1"/>
</dbReference>
<feature type="domain" description="CHAD" evidence="3">
    <location>
        <begin position="193"/>
        <end position="481"/>
    </location>
</feature>
<evidence type="ECO:0000256" key="1">
    <source>
        <dbReference type="SAM" id="MobiDB-lite"/>
    </source>
</evidence>
<protein>
    <submittedName>
        <fullName evidence="4">CYTH domain protein</fullName>
    </submittedName>
</protein>
<evidence type="ECO:0000259" key="2">
    <source>
        <dbReference type="PROSITE" id="PS51707"/>
    </source>
</evidence>
<keyword evidence="5" id="KW-1185">Reference proteome</keyword>
<feature type="domain" description="CYTH" evidence="2">
    <location>
        <begin position="1"/>
        <end position="187"/>
    </location>
</feature>
<evidence type="ECO:0000259" key="3">
    <source>
        <dbReference type="PROSITE" id="PS51708"/>
    </source>
</evidence>
<dbReference type="SMART" id="SM00880">
    <property type="entry name" value="CHAD"/>
    <property type="match status" value="1"/>
</dbReference>
<dbReference type="CDD" id="cd07374">
    <property type="entry name" value="CYTH-like_Pase"/>
    <property type="match status" value="1"/>
</dbReference>
<dbReference type="Gene3D" id="2.40.320.10">
    <property type="entry name" value="Hypothetical Protein Pfu-838710-001"/>
    <property type="match status" value="1"/>
</dbReference>
<organism evidence="4 5">
    <name type="scientific">Mycobacterium ulcerans str. Harvey</name>
    <dbReference type="NCBI Taxonomy" id="1299332"/>
    <lineage>
        <taxon>Bacteria</taxon>
        <taxon>Bacillati</taxon>
        <taxon>Actinomycetota</taxon>
        <taxon>Actinomycetes</taxon>
        <taxon>Mycobacteriales</taxon>
        <taxon>Mycobacteriaceae</taxon>
        <taxon>Mycobacterium</taxon>
        <taxon>Mycobacterium ulcerans group</taxon>
    </lineage>
</organism>
<dbReference type="Pfam" id="PF01928">
    <property type="entry name" value="CYTH"/>
    <property type="match status" value="1"/>
</dbReference>
<dbReference type="PROSITE" id="PS51708">
    <property type="entry name" value="CHAD"/>
    <property type="match status" value="1"/>
</dbReference>
<feature type="compositionally biased region" description="Low complexity" evidence="1">
    <location>
        <begin position="359"/>
        <end position="369"/>
    </location>
</feature>
<feature type="region of interest" description="Disordered" evidence="1">
    <location>
        <begin position="344"/>
        <end position="517"/>
    </location>
</feature>
<dbReference type="InterPro" id="IPR023577">
    <property type="entry name" value="CYTH_domain"/>
</dbReference>
<dbReference type="SMART" id="SM01118">
    <property type="entry name" value="CYTH"/>
    <property type="match status" value="1"/>
</dbReference>
<dbReference type="InterPro" id="IPR033469">
    <property type="entry name" value="CYTH-like_dom_sf"/>
</dbReference>
<reference evidence="4 5" key="1">
    <citation type="submission" date="2014-01" db="EMBL/GenBank/DDBJ databases">
        <authorList>
            <person name="Dobos K."/>
            <person name="Lenaerts A."/>
            <person name="Ordway D."/>
            <person name="DeGroote M.A."/>
            <person name="Parker T."/>
            <person name="Sizemore C."/>
            <person name="Tallon L.J."/>
            <person name="Sadzewicz L.K."/>
            <person name="Sengamalay N."/>
            <person name="Fraser C.M."/>
            <person name="Hine E."/>
            <person name="Shefchek K.A."/>
            <person name="Das S.P."/>
            <person name="Tettelin H."/>
        </authorList>
    </citation>
    <scope>NUCLEOTIDE SEQUENCE [LARGE SCALE GENOMIC DNA]</scope>
    <source>
        <strain evidence="4 5">Harvey</strain>
    </source>
</reference>
<dbReference type="InterPro" id="IPR007899">
    <property type="entry name" value="CHAD_dom"/>
</dbReference>
<dbReference type="SUPFAM" id="SSF55154">
    <property type="entry name" value="CYTH-like phosphatases"/>
    <property type="match status" value="1"/>
</dbReference>
<dbReference type="PANTHER" id="PTHR39339">
    <property type="entry name" value="SLR1444 PROTEIN"/>
    <property type="match status" value="1"/>
</dbReference>
<dbReference type="Proteomes" id="UP000020681">
    <property type="component" value="Unassembled WGS sequence"/>
</dbReference>
<name>A0ABP3AJE0_MYCUL</name>
<gene>
    <name evidence="4" type="ORF">I551_2159</name>
</gene>
<dbReference type="PROSITE" id="PS51707">
    <property type="entry name" value="CYTH"/>
    <property type="match status" value="1"/>
</dbReference>
<dbReference type="PANTHER" id="PTHR39339:SF1">
    <property type="entry name" value="CHAD DOMAIN-CONTAINING PROTEIN"/>
    <property type="match status" value="1"/>
</dbReference>
<proteinExistence type="predicted"/>
<comment type="caution">
    <text evidence="4">The sequence shown here is derived from an EMBL/GenBank/DDBJ whole genome shotgun (WGS) entry which is preliminary data.</text>
</comment>
<dbReference type="InterPro" id="IPR038186">
    <property type="entry name" value="CHAD_dom_sf"/>
</dbReference>
<dbReference type="EMBL" id="JAOL01000090">
    <property type="protein sequence ID" value="EUA91328.1"/>
    <property type="molecule type" value="Genomic_DNA"/>
</dbReference>
<evidence type="ECO:0000313" key="4">
    <source>
        <dbReference type="EMBL" id="EUA91328.1"/>
    </source>
</evidence>
<dbReference type="Pfam" id="PF05235">
    <property type="entry name" value="CHAD"/>
    <property type="match status" value="1"/>
</dbReference>
<evidence type="ECO:0000313" key="5">
    <source>
        <dbReference type="Proteomes" id="UP000020681"/>
    </source>
</evidence>
<sequence>MERKPVQALDAVYFDTADQDLASNRITLRRRTGGSDAGWHLKLPAGGDARTELHAPITEPDTSGSLGAPTQHRVPAELLDVVLAIVRDRPLQPVARINTQRASQFLYGVDGAPLAEFCDDHVTAWSAGAGPDAEPAQQQWREWELELSDPSQSASRELLDRLSNRLLDTGAAPAGHDSKLARVLGSTSPWAGRPEPADPVHRAVARYVAELLVWDRAVRTDVDDSVHQMRVTTRKIRSLLADSQDSFGLADKAWVLDELRELAAVLGVARDAEVLGQRYQHALERLDPTLVRGPVYERLVDGARHRYHAGLRRSLVAMRSKRYFRLLDALDAIAAAYPADTAAAGLSRPHPEYRGGLPTGPQGRQTRQGGRQGAKFAGRVCRRGRGCPPRPQRGAAPNPQARQEAALHRRGHRSRPGLQPGQGHPDAARRSPGQRGQPRAPAPRDRCGARRGPGHLYLRSAVSAGERSGRGLPAAARRRPAPARQVGTQDPTLSAGGQVKRHPTRSIQGSDEQSEGQ</sequence>
<accession>A0ABP3AJE0</accession>